<name>A0AAV9SHG8_9TELE</name>
<comment type="caution">
    <text evidence="3">The sequence shown here is derived from an EMBL/GenBank/DDBJ whole genome shotgun (WGS) entry which is preliminary data.</text>
</comment>
<feature type="region of interest" description="Disordered" evidence="1">
    <location>
        <begin position="100"/>
        <end position="121"/>
    </location>
</feature>
<sequence length="217" mass="23193">MDADLTLQLNPPESDDDILNTPFFAETSPPPVIRQVSRHSRLHSVIIDPQSQHRSTTPSPRPHPEIDSSIHQGPGPLGAVLSEAEGDLCALWASSSTTASSANVSGDARLASRPEPVSTPLPSGSQIVFPPRACSLCVYAVSALLLLYFIPVIAGFTKSPRTYIPSSTSSAAQVSVPASFQAKPLPLQFHPHNRLHLLIALPSFLSLYVNKSSMAIM</sequence>
<evidence type="ECO:0000313" key="3">
    <source>
        <dbReference type="EMBL" id="KAK5620866.1"/>
    </source>
</evidence>
<protein>
    <recommendedName>
        <fullName evidence="5">Transmembrane protein</fullName>
    </recommendedName>
</protein>
<keyword evidence="2" id="KW-0472">Membrane</keyword>
<feature type="transmembrane region" description="Helical" evidence="2">
    <location>
        <begin position="136"/>
        <end position="156"/>
    </location>
</feature>
<evidence type="ECO:0000256" key="1">
    <source>
        <dbReference type="SAM" id="MobiDB-lite"/>
    </source>
</evidence>
<evidence type="ECO:0008006" key="5">
    <source>
        <dbReference type="Google" id="ProtNLM"/>
    </source>
</evidence>
<gene>
    <name evidence="3" type="ORF">CRENBAI_017569</name>
</gene>
<accession>A0AAV9SHG8</accession>
<proteinExistence type="predicted"/>
<reference evidence="3 4" key="1">
    <citation type="submission" date="2021-06" db="EMBL/GenBank/DDBJ databases">
        <authorList>
            <person name="Palmer J.M."/>
        </authorList>
    </citation>
    <scope>NUCLEOTIDE SEQUENCE [LARGE SCALE GENOMIC DNA]</scope>
    <source>
        <strain evidence="3 4">MEX-2019</strain>
        <tissue evidence="3">Muscle</tissue>
    </source>
</reference>
<organism evidence="3 4">
    <name type="scientific">Crenichthys baileyi</name>
    <name type="common">White River springfish</name>
    <dbReference type="NCBI Taxonomy" id="28760"/>
    <lineage>
        <taxon>Eukaryota</taxon>
        <taxon>Metazoa</taxon>
        <taxon>Chordata</taxon>
        <taxon>Craniata</taxon>
        <taxon>Vertebrata</taxon>
        <taxon>Euteleostomi</taxon>
        <taxon>Actinopterygii</taxon>
        <taxon>Neopterygii</taxon>
        <taxon>Teleostei</taxon>
        <taxon>Neoteleostei</taxon>
        <taxon>Acanthomorphata</taxon>
        <taxon>Ovalentaria</taxon>
        <taxon>Atherinomorphae</taxon>
        <taxon>Cyprinodontiformes</taxon>
        <taxon>Goodeidae</taxon>
        <taxon>Crenichthys</taxon>
    </lineage>
</organism>
<keyword evidence="2" id="KW-0812">Transmembrane</keyword>
<keyword evidence="2" id="KW-1133">Transmembrane helix</keyword>
<keyword evidence="4" id="KW-1185">Reference proteome</keyword>
<dbReference type="EMBL" id="JAHHUM010000330">
    <property type="protein sequence ID" value="KAK5620866.1"/>
    <property type="molecule type" value="Genomic_DNA"/>
</dbReference>
<evidence type="ECO:0000256" key="2">
    <source>
        <dbReference type="SAM" id="Phobius"/>
    </source>
</evidence>
<feature type="region of interest" description="Disordered" evidence="1">
    <location>
        <begin position="45"/>
        <end position="77"/>
    </location>
</feature>
<dbReference type="AlphaFoldDB" id="A0AAV9SHG8"/>
<feature type="compositionally biased region" description="Polar residues" evidence="1">
    <location>
        <begin position="49"/>
        <end position="58"/>
    </location>
</feature>
<evidence type="ECO:0000313" key="4">
    <source>
        <dbReference type="Proteomes" id="UP001311232"/>
    </source>
</evidence>
<dbReference type="Proteomes" id="UP001311232">
    <property type="component" value="Unassembled WGS sequence"/>
</dbReference>